<evidence type="ECO:0008006" key="5">
    <source>
        <dbReference type="Google" id="ProtNLM"/>
    </source>
</evidence>
<feature type="transmembrane region" description="Helical" evidence="2">
    <location>
        <begin position="33"/>
        <end position="56"/>
    </location>
</feature>
<dbReference type="Proteomes" id="UP001062223">
    <property type="component" value="Chromosome"/>
</dbReference>
<evidence type="ECO:0000256" key="2">
    <source>
        <dbReference type="SAM" id="Phobius"/>
    </source>
</evidence>
<evidence type="ECO:0000313" key="4">
    <source>
        <dbReference type="Proteomes" id="UP001062223"/>
    </source>
</evidence>
<keyword evidence="2" id="KW-0472">Membrane</keyword>
<organism evidence="3 4">
    <name type="scientific">Curtobacterium poinsettiae</name>
    <dbReference type="NCBI Taxonomy" id="159612"/>
    <lineage>
        <taxon>Bacteria</taxon>
        <taxon>Bacillati</taxon>
        <taxon>Actinomycetota</taxon>
        <taxon>Actinomycetes</taxon>
        <taxon>Micrococcales</taxon>
        <taxon>Microbacteriaceae</taxon>
        <taxon>Curtobacterium</taxon>
    </lineage>
</organism>
<evidence type="ECO:0000256" key="1">
    <source>
        <dbReference type="SAM" id="MobiDB-lite"/>
    </source>
</evidence>
<feature type="region of interest" description="Disordered" evidence="1">
    <location>
        <begin position="62"/>
        <end position="86"/>
    </location>
</feature>
<gene>
    <name evidence="3" type="ORF">OE229_06025</name>
</gene>
<protein>
    <recommendedName>
        <fullName evidence="5">EamA family transporter</fullName>
    </recommendedName>
</protein>
<dbReference type="EMBL" id="CP106879">
    <property type="protein sequence ID" value="UYC82021.1"/>
    <property type="molecule type" value="Genomic_DNA"/>
</dbReference>
<accession>A0A9Q9P948</accession>
<keyword evidence="2" id="KW-1133">Transmembrane helix</keyword>
<evidence type="ECO:0000313" key="3">
    <source>
        <dbReference type="EMBL" id="UYC82021.1"/>
    </source>
</evidence>
<dbReference type="KEGG" id="cpoi:OE229_06025"/>
<feature type="compositionally biased region" description="Low complexity" evidence="1">
    <location>
        <begin position="62"/>
        <end position="73"/>
    </location>
</feature>
<dbReference type="RefSeq" id="WP_263345120.1">
    <property type="nucleotide sequence ID" value="NZ_CP106879.1"/>
</dbReference>
<proteinExistence type="predicted"/>
<sequence>MLTVLFGLSGAIVYGFADFLGGLASRQIRPVVVTAVAAAIGIVPLLVGLVVLGGVFSWPAAAGARSPGSPAVSGCCCSTRHSRSDR</sequence>
<name>A0A9Q9P948_9MICO</name>
<dbReference type="AlphaFoldDB" id="A0A9Q9P948"/>
<reference evidence="3" key="1">
    <citation type="submission" date="2022-09" db="EMBL/GenBank/DDBJ databases">
        <title>Taxonomy of Curtobacterium flaccumfaciens.</title>
        <authorList>
            <person name="Osdaghi E."/>
            <person name="Taghavi S.M."/>
            <person name="Hamidizade M."/>
            <person name="Abachi H."/>
            <person name="Fazliarab A."/>
            <person name="Baeyen S."/>
            <person name="Portier P."/>
            <person name="Van Vaerenbergh J."/>
            <person name="Jacques M.-A."/>
        </authorList>
    </citation>
    <scope>NUCLEOTIDE SEQUENCE</scope>
    <source>
        <strain evidence="3">AGQB46</strain>
    </source>
</reference>
<keyword evidence="2" id="KW-0812">Transmembrane</keyword>